<protein>
    <submittedName>
        <fullName evidence="1">Uncharacterized protein</fullName>
    </submittedName>
</protein>
<reference evidence="1" key="1">
    <citation type="submission" date="2021-01" db="EMBL/GenBank/DDBJ databases">
        <authorList>
            <consortium name="Genoscope - CEA"/>
            <person name="William W."/>
        </authorList>
    </citation>
    <scope>NUCLEOTIDE SEQUENCE</scope>
</reference>
<sequence>MRNQPLQKLFHKKMYKRVFLFKNPAQQYVQAKNPKLQISSRQRNIKQYF</sequence>
<proteinExistence type="predicted"/>
<keyword evidence="2" id="KW-1185">Reference proteome</keyword>
<evidence type="ECO:0000313" key="2">
    <source>
        <dbReference type="Proteomes" id="UP000692954"/>
    </source>
</evidence>
<name>A0A8S1QSA8_9CILI</name>
<evidence type="ECO:0000313" key="1">
    <source>
        <dbReference type="EMBL" id="CAD8118471.1"/>
    </source>
</evidence>
<dbReference type="EMBL" id="CAJJDN010000117">
    <property type="protein sequence ID" value="CAD8118471.1"/>
    <property type="molecule type" value="Genomic_DNA"/>
</dbReference>
<accession>A0A8S1QSA8</accession>
<dbReference type="Proteomes" id="UP000692954">
    <property type="component" value="Unassembled WGS sequence"/>
</dbReference>
<dbReference type="AlphaFoldDB" id="A0A8S1QSA8"/>
<organism evidence="1 2">
    <name type="scientific">Paramecium sonneborni</name>
    <dbReference type="NCBI Taxonomy" id="65129"/>
    <lineage>
        <taxon>Eukaryota</taxon>
        <taxon>Sar</taxon>
        <taxon>Alveolata</taxon>
        <taxon>Ciliophora</taxon>
        <taxon>Intramacronucleata</taxon>
        <taxon>Oligohymenophorea</taxon>
        <taxon>Peniculida</taxon>
        <taxon>Parameciidae</taxon>
        <taxon>Paramecium</taxon>
    </lineage>
</organism>
<gene>
    <name evidence="1" type="ORF">PSON_ATCC_30995.1.T1170120</name>
</gene>
<comment type="caution">
    <text evidence="1">The sequence shown here is derived from an EMBL/GenBank/DDBJ whole genome shotgun (WGS) entry which is preliminary data.</text>
</comment>